<dbReference type="Pfam" id="PF01743">
    <property type="entry name" value="PolyA_pol"/>
    <property type="match status" value="1"/>
</dbReference>
<comment type="similarity">
    <text evidence="9">Belongs to the tRNA nucleotidyltransferase/poly(A) polymerase family.</text>
</comment>
<dbReference type="InterPro" id="IPR043519">
    <property type="entry name" value="NT_sf"/>
</dbReference>
<evidence type="ECO:0000256" key="3">
    <source>
        <dbReference type="ARBA" id="ARBA00022695"/>
    </source>
</evidence>
<name>A0A0G1J4T7_9BACT</name>
<evidence type="ECO:0000256" key="1">
    <source>
        <dbReference type="ARBA" id="ARBA00022679"/>
    </source>
</evidence>
<dbReference type="Proteomes" id="UP000034826">
    <property type="component" value="Unassembled WGS sequence"/>
</dbReference>
<keyword evidence="1 9" id="KW-0808">Transferase</keyword>
<comment type="caution">
    <text evidence="11">The sequence shown here is derived from an EMBL/GenBank/DDBJ whole genome shotgun (WGS) entry which is preliminary data.</text>
</comment>
<dbReference type="PANTHER" id="PTHR47545:SF1">
    <property type="entry name" value="MULTIFUNCTIONAL CCA PROTEIN"/>
    <property type="match status" value="1"/>
</dbReference>
<dbReference type="Gene3D" id="1.10.3090.10">
    <property type="entry name" value="cca-adding enzyme, domain 2"/>
    <property type="match status" value="1"/>
</dbReference>
<accession>A0A0G1J4T7</accession>
<organism evidence="11 12">
    <name type="scientific">Candidatus Woesebacteria bacterium GW2011_GWA2_44_33</name>
    <dbReference type="NCBI Taxonomy" id="1618564"/>
    <lineage>
        <taxon>Bacteria</taxon>
        <taxon>Candidatus Woeseibacteriota</taxon>
    </lineage>
</organism>
<proteinExistence type="inferred from homology"/>
<dbReference type="SUPFAM" id="SSF81301">
    <property type="entry name" value="Nucleotidyltransferase"/>
    <property type="match status" value="1"/>
</dbReference>
<evidence type="ECO:0000256" key="8">
    <source>
        <dbReference type="ARBA" id="ARBA00022884"/>
    </source>
</evidence>
<dbReference type="GO" id="GO:0005524">
    <property type="term" value="F:ATP binding"/>
    <property type="evidence" value="ECO:0007669"/>
    <property type="project" value="UniProtKB-KW"/>
</dbReference>
<evidence type="ECO:0000259" key="10">
    <source>
        <dbReference type="Pfam" id="PF01743"/>
    </source>
</evidence>
<keyword evidence="7" id="KW-0460">Magnesium</keyword>
<dbReference type="GO" id="GO:0008033">
    <property type="term" value="P:tRNA processing"/>
    <property type="evidence" value="ECO:0007669"/>
    <property type="project" value="UniProtKB-KW"/>
</dbReference>
<dbReference type="SUPFAM" id="SSF109604">
    <property type="entry name" value="HD-domain/PDEase-like"/>
    <property type="match status" value="1"/>
</dbReference>
<dbReference type="GO" id="GO:0016787">
    <property type="term" value="F:hydrolase activity"/>
    <property type="evidence" value="ECO:0007669"/>
    <property type="project" value="UniProtKB-KW"/>
</dbReference>
<evidence type="ECO:0000256" key="7">
    <source>
        <dbReference type="ARBA" id="ARBA00022842"/>
    </source>
</evidence>
<dbReference type="InterPro" id="IPR002646">
    <property type="entry name" value="PolA_pol_head_dom"/>
</dbReference>
<keyword evidence="6" id="KW-0067">ATP-binding</keyword>
<evidence type="ECO:0000256" key="9">
    <source>
        <dbReference type="RuleBase" id="RU003953"/>
    </source>
</evidence>
<feature type="domain" description="Poly A polymerase head" evidence="10">
    <location>
        <begin position="61"/>
        <end position="199"/>
    </location>
</feature>
<gene>
    <name evidence="11" type="ORF">UW60_C0026G0011</name>
</gene>
<dbReference type="InterPro" id="IPR050124">
    <property type="entry name" value="tRNA_CCA-adding_enzyme"/>
</dbReference>
<keyword evidence="8 9" id="KW-0694">RNA-binding</keyword>
<dbReference type="Gene3D" id="3.30.460.10">
    <property type="entry name" value="Beta Polymerase, domain 2"/>
    <property type="match status" value="1"/>
</dbReference>
<sequence length="630" mass="71392">MDDREHQPKLVSVSEKLGVVESFLDKGFDDVTKSTEIELKEIPEEVEKIAREIARLGGRVFLEGGCVRDAAIRTVHPEMKVDTKDYDMEVYGLKYQDVMRFLKTEFGDGNVTVTGANFGVIRIKIPGKVLQLEMGVPRSERKVGEGHKGFETKSAPWMNMQEAAIRRDLTMNSMLYDPLTRTLYDPYGGLKDIEFGIIRANDLETFKEDPLRVLRVMQFVGRFGFTVSDELMGACKELIGKGELEPLAESTVKAPKVAFVKSNEVLAKSERGFVVVEGSRETKRVLVERQEKGISAERLTEEVTKMLLKAIEPSSSMEFLRETGYIKKYWPEMYALIGLRQGEMHPEGDVWTHTLEAMNAARLVLNREYALGRIKEEDRGLVELVVMLSAMLHDVAKVNRPNGDGFDFHDQAARPILKKFFSKMSHKDIGDQARVQVMALVKDHMNFLALWERIKAGEDSERSARRMFLRLNGDKATIGATLYLMAIVSEADTLARNPDTDKFEPIAMDKGFGFDSTDWAFEKSRKIAENEKIRVKIPRENILRSLDIDLKKLGGLIGVIFKCLDQDEIDGVVAANDITDLKHRAVQYRDAFLVIARSKVELDGKSEKEVWREILSLDDPRSILETVKSL</sequence>
<evidence type="ECO:0000313" key="12">
    <source>
        <dbReference type="Proteomes" id="UP000034826"/>
    </source>
</evidence>
<dbReference type="SUPFAM" id="SSF81891">
    <property type="entry name" value="Poly A polymerase C-terminal region-like"/>
    <property type="match status" value="1"/>
</dbReference>
<dbReference type="PATRIC" id="fig|1618564.3.peg.688"/>
<keyword evidence="5" id="KW-0547">Nucleotide-binding</keyword>
<dbReference type="AlphaFoldDB" id="A0A0G1J4T7"/>
<dbReference type="PANTHER" id="PTHR47545">
    <property type="entry name" value="MULTIFUNCTIONAL CCA PROTEIN"/>
    <property type="match status" value="1"/>
</dbReference>
<reference evidence="11 12" key="1">
    <citation type="journal article" date="2015" name="Nature">
        <title>rRNA introns, odd ribosomes, and small enigmatic genomes across a large radiation of phyla.</title>
        <authorList>
            <person name="Brown C.T."/>
            <person name="Hug L.A."/>
            <person name="Thomas B.C."/>
            <person name="Sharon I."/>
            <person name="Castelle C.J."/>
            <person name="Singh A."/>
            <person name="Wilkins M.J."/>
            <person name="Williams K.H."/>
            <person name="Banfield J.F."/>
        </authorList>
    </citation>
    <scope>NUCLEOTIDE SEQUENCE [LARGE SCALE GENOMIC DNA]</scope>
</reference>
<keyword evidence="11" id="KW-0378">Hydrolase</keyword>
<dbReference type="EMBL" id="LCIY01000026">
    <property type="protein sequence ID" value="KKT66295.1"/>
    <property type="molecule type" value="Genomic_DNA"/>
</dbReference>
<keyword evidence="2" id="KW-0819">tRNA processing</keyword>
<evidence type="ECO:0000256" key="4">
    <source>
        <dbReference type="ARBA" id="ARBA00022723"/>
    </source>
</evidence>
<dbReference type="GO" id="GO:0003723">
    <property type="term" value="F:RNA binding"/>
    <property type="evidence" value="ECO:0007669"/>
    <property type="project" value="UniProtKB-KW"/>
</dbReference>
<evidence type="ECO:0000256" key="6">
    <source>
        <dbReference type="ARBA" id="ARBA00022840"/>
    </source>
</evidence>
<keyword evidence="3 11" id="KW-0548">Nucleotidyltransferase</keyword>
<evidence type="ECO:0000256" key="2">
    <source>
        <dbReference type="ARBA" id="ARBA00022694"/>
    </source>
</evidence>
<keyword evidence="4" id="KW-0479">Metal-binding</keyword>
<evidence type="ECO:0000313" key="11">
    <source>
        <dbReference type="EMBL" id="KKT66295.1"/>
    </source>
</evidence>
<dbReference type="GO" id="GO:0046872">
    <property type="term" value="F:metal ion binding"/>
    <property type="evidence" value="ECO:0007669"/>
    <property type="project" value="UniProtKB-KW"/>
</dbReference>
<dbReference type="GO" id="GO:0016779">
    <property type="term" value="F:nucleotidyltransferase activity"/>
    <property type="evidence" value="ECO:0007669"/>
    <property type="project" value="UniProtKB-KW"/>
</dbReference>
<evidence type="ECO:0000256" key="5">
    <source>
        <dbReference type="ARBA" id="ARBA00022741"/>
    </source>
</evidence>
<protein>
    <submittedName>
        <fullName evidence="11">Polynucleotide adenylyltransferase/metal-dependent phosphohydrolase</fullName>
    </submittedName>
</protein>